<evidence type="ECO:0000313" key="2">
    <source>
        <dbReference type="Proteomes" id="UP000800040"/>
    </source>
</evidence>
<proteinExistence type="predicted"/>
<dbReference type="Proteomes" id="UP000800040">
    <property type="component" value="Unassembled WGS sequence"/>
</dbReference>
<dbReference type="OrthoDB" id="9972196at2759"/>
<sequence length="72" mass="8108">MTGQGSRSIRDQTKSPRLNGADLYVVRLGWKTVSNVCCEEPDVVVETVAPSRPLYRLAARRALLRLWEADHV</sequence>
<dbReference type="EMBL" id="ML975551">
    <property type="protein sequence ID" value="KAF1828417.1"/>
    <property type="molecule type" value="Genomic_DNA"/>
</dbReference>
<gene>
    <name evidence="1" type="ORF">BDW02DRAFT_240381</name>
</gene>
<evidence type="ECO:0000313" key="1">
    <source>
        <dbReference type="EMBL" id="KAF1828417.1"/>
    </source>
</evidence>
<organism evidence="1 2">
    <name type="scientific">Decorospora gaudefroyi</name>
    <dbReference type="NCBI Taxonomy" id="184978"/>
    <lineage>
        <taxon>Eukaryota</taxon>
        <taxon>Fungi</taxon>
        <taxon>Dikarya</taxon>
        <taxon>Ascomycota</taxon>
        <taxon>Pezizomycotina</taxon>
        <taxon>Dothideomycetes</taxon>
        <taxon>Pleosporomycetidae</taxon>
        <taxon>Pleosporales</taxon>
        <taxon>Pleosporineae</taxon>
        <taxon>Pleosporaceae</taxon>
        <taxon>Decorospora</taxon>
    </lineage>
</organism>
<name>A0A6A5K1M2_9PLEO</name>
<dbReference type="AlphaFoldDB" id="A0A6A5K1M2"/>
<accession>A0A6A5K1M2</accession>
<keyword evidence="2" id="KW-1185">Reference proteome</keyword>
<protein>
    <submittedName>
        <fullName evidence="1">Uncharacterized protein</fullName>
    </submittedName>
</protein>
<reference evidence="1" key="1">
    <citation type="submission" date="2020-01" db="EMBL/GenBank/DDBJ databases">
        <authorList>
            <consortium name="DOE Joint Genome Institute"/>
            <person name="Haridas S."/>
            <person name="Albert R."/>
            <person name="Binder M."/>
            <person name="Bloem J."/>
            <person name="Labutti K."/>
            <person name="Salamov A."/>
            <person name="Andreopoulos B."/>
            <person name="Baker S.E."/>
            <person name="Barry K."/>
            <person name="Bills G."/>
            <person name="Bluhm B.H."/>
            <person name="Cannon C."/>
            <person name="Castanera R."/>
            <person name="Culley D.E."/>
            <person name="Daum C."/>
            <person name="Ezra D."/>
            <person name="Gonzalez J.B."/>
            <person name="Henrissat B."/>
            <person name="Kuo A."/>
            <person name="Liang C."/>
            <person name="Lipzen A."/>
            <person name="Lutzoni F."/>
            <person name="Magnuson J."/>
            <person name="Mondo S."/>
            <person name="Nolan M."/>
            <person name="Ohm R."/>
            <person name="Pangilinan J."/>
            <person name="Park H.-J."/>
            <person name="Ramirez L."/>
            <person name="Alfaro M."/>
            <person name="Sun H."/>
            <person name="Tritt A."/>
            <person name="Yoshinaga Y."/>
            <person name="Zwiers L.-H."/>
            <person name="Turgeon B.G."/>
            <person name="Goodwin S.B."/>
            <person name="Spatafora J.W."/>
            <person name="Crous P.W."/>
            <person name="Grigoriev I.V."/>
        </authorList>
    </citation>
    <scope>NUCLEOTIDE SEQUENCE</scope>
    <source>
        <strain evidence="1">P77</strain>
    </source>
</reference>